<name>A0A8X6L5Y4_TRICU</name>
<protein>
    <submittedName>
        <fullName evidence="1">Uncharacterized protein</fullName>
    </submittedName>
</protein>
<reference evidence="1" key="1">
    <citation type="submission" date="2020-07" db="EMBL/GenBank/DDBJ databases">
        <title>Multicomponent nature underlies the extraordinary mechanical properties of spider dragline silk.</title>
        <authorList>
            <person name="Kono N."/>
            <person name="Nakamura H."/>
            <person name="Mori M."/>
            <person name="Yoshida Y."/>
            <person name="Ohtoshi R."/>
            <person name="Malay A.D."/>
            <person name="Moran D.A.P."/>
            <person name="Tomita M."/>
            <person name="Numata K."/>
            <person name="Arakawa K."/>
        </authorList>
    </citation>
    <scope>NUCLEOTIDE SEQUENCE</scope>
</reference>
<accession>A0A8X6L5Y4</accession>
<evidence type="ECO:0000313" key="2">
    <source>
        <dbReference type="Proteomes" id="UP000887116"/>
    </source>
</evidence>
<proteinExistence type="predicted"/>
<dbReference type="OrthoDB" id="125347at2759"/>
<organism evidence="1 2">
    <name type="scientific">Trichonephila clavata</name>
    <name type="common">Joro spider</name>
    <name type="synonym">Nephila clavata</name>
    <dbReference type="NCBI Taxonomy" id="2740835"/>
    <lineage>
        <taxon>Eukaryota</taxon>
        <taxon>Metazoa</taxon>
        <taxon>Ecdysozoa</taxon>
        <taxon>Arthropoda</taxon>
        <taxon>Chelicerata</taxon>
        <taxon>Arachnida</taxon>
        <taxon>Araneae</taxon>
        <taxon>Araneomorphae</taxon>
        <taxon>Entelegynae</taxon>
        <taxon>Araneoidea</taxon>
        <taxon>Nephilidae</taxon>
        <taxon>Trichonephila</taxon>
    </lineage>
</organism>
<gene>
    <name evidence="1" type="ORF">TNCT_724851</name>
</gene>
<evidence type="ECO:0000313" key="1">
    <source>
        <dbReference type="EMBL" id="GFQ96711.1"/>
    </source>
</evidence>
<keyword evidence="2" id="KW-1185">Reference proteome</keyword>
<sequence length="90" mass="10426">MIDKASRAVTPLTTHNCFKKSGFSASNLVDVQDTLLECNAEPSLWEALPVRLMTTYRLTRTSLYREPCLTLKFWLWTTITQKVMKTNRRS</sequence>
<comment type="caution">
    <text evidence="1">The sequence shown here is derived from an EMBL/GenBank/DDBJ whole genome shotgun (WGS) entry which is preliminary data.</text>
</comment>
<dbReference type="Proteomes" id="UP000887116">
    <property type="component" value="Unassembled WGS sequence"/>
</dbReference>
<dbReference type="EMBL" id="BMAO01024648">
    <property type="protein sequence ID" value="GFQ96711.1"/>
    <property type="molecule type" value="Genomic_DNA"/>
</dbReference>
<dbReference type="AlphaFoldDB" id="A0A8X6L5Y4"/>